<sequence>LQLKFPDADFRLLFGAESLLVNRNAAPATSGSLFVRLPLRNSWERQSDRSGALVPGSPHTRTRTKDTMDTESVQSGQTRDKASRIAKACLRCQSKKIKCDGRMPSCTPCVNRNNECVYQQVQRRRGPGRSKMYIQALEERLSKMEAVLNQAGLPRPGAPPTRVSPSETDAASVSVFAGPPIQPGTTTALNPKISARQASFTQIPTDHPMVDEPGPPASGLSHNSSEQSDQQSSQTPTPRPRDVPEPPNQLLGKMPVFAVIASRMREVNSASYCSTFNRQVFTPRLEREEAITILMPLYDDVISNYPLLNFHYFVRHFETLPEANDTFNSTSGWAYMNAVISVGTRWKTINSAFQEVCQLAWPFMKNAFSVLTELMVKGTDLLSVQAIVAMAVFMQGTTCTRTAALLSSAAVRLSQNIGLHRQPCTMMSMCAQDVEARSRVFWAVYILDKEMGLNHGLDSMQDDDDIETELPSGWGDGVDVLNLRAKLAMVESSIRRRLYTAKGLRLTDDDLVKAIIDLDALLEEWRSSLPTELQPSYESPVASSNIAPDILNLHLAFHRCTMMVHWAARRHDQYATVAVLMGTPAGFEMPYIQLSFSQKRCRMAAHATMGLFRTISTPQYADLWRILCYPLCASLTLVTDVLENPGCSRARGDLAATRNFAHFLQKFEKSEGCDLKRVLTACAFLQRTAQYAVDDAQNILRAQNLVNNNGGSVSLIPGFSLSEDAQVLQSLLGAATHPMYLIQGLLGNLPNRDQHLIMRLAHLLGTPFESGKPGSPLGSQTLQPETYGFGFGQGQAGNDPTANWS</sequence>
<feature type="compositionally biased region" description="Low complexity" evidence="3">
    <location>
        <begin position="221"/>
        <end position="236"/>
    </location>
</feature>
<dbReference type="CDD" id="cd12148">
    <property type="entry name" value="fungal_TF_MHR"/>
    <property type="match status" value="1"/>
</dbReference>
<feature type="region of interest" description="Disordered" evidence="3">
    <location>
        <begin position="204"/>
        <end position="250"/>
    </location>
</feature>
<evidence type="ECO:0000256" key="2">
    <source>
        <dbReference type="ARBA" id="ARBA00023242"/>
    </source>
</evidence>
<feature type="region of interest" description="Disordered" evidence="3">
    <location>
        <begin position="771"/>
        <end position="805"/>
    </location>
</feature>
<feature type="domain" description="Zn(2)-C6 fungal-type" evidence="4">
    <location>
        <begin position="88"/>
        <end position="118"/>
    </location>
</feature>
<dbReference type="STRING" id="1573173.A0A166ZYK9"/>
<proteinExistence type="predicted"/>
<feature type="non-terminal residue" evidence="5">
    <location>
        <position position="1"/>
    </location>
</feature>
<dbReference type="SUPFAM" id="SSF57701">
    <property type="entry name" value="Zn2/Cys6 DNA-binding domain"/>
    <property type="match status" value="1"/>
</dbReference>
<feature type="region of interest" description="Disordered" evidence="3">
    <location>
        <begin position="151"/>
        <end position="170"/>
    </location>
</feature>
<name>A0A166ZYK9_COLIC</name>
<dbReference type="PANTHER" id="PTHR46910:SF25">
    <property type="entry name" value="ABC-TRANSPORTER-REGULATING TRANSCRIPTION FACTOR"/>
    <property type="match status" value="1"/>
</dbReference>
<dbReference type="GO" id="GO:0006351">
    <property type="term" value="P:DNA-templated transcription"/>
    <property type="evidence" value="ECO:0007669"/>
    <property type="project" value="InterPro"/>
</dbReference>
<dbReference type="InterPro" id="IPR007219">
    <property type="entry name" value="XnlR_reg_dom"/>
</dbReference>
<dbReference type="Pfam" id="PF00172">
    <property type="entry name" value="Zn_clus"/>
    <property type="match status" value="1"/>
</dbReference>
<dbReference type="PANTHER" id="PTHR46910">
    <property type="entry name" value="TRANSCRIPTION FACTOR PDR1"/>
    <property type="match status" value="1"/>
</dbReference>
<feature type="region of interest" description="Disordered" evidence="3">
    <location>
        <begin position="46"/>
        <end position="79"/>
    </location>
</feature>
<dbReference type="Gene3D" id="4.10.240.10">
    <property type="entry name" value="Zn(2)-C6 fungal-type DNA-binding domain"/>
    <property type="match status" value="1"/>
</dbReference>
<dbReference type="PROSITE" id="PS50048">
    <property type="entry name" value="ZN2_CY6_FUNGAL_2"/>
    <property type="match status" value="1"/>
</dbReference>
<dbReference type="InterPro" id="IPR001138">
    <property type="entry name" value="Zn2Cys6_DnaBD"/>
</dbReference>
<evidence type="ECO:0000256" key="3">
    <source>
        <dbReference type="SAM" id="MobiDB-lite"/>
    </source>
</evidence>
<dbReference type="InterPro" id="IPR036864">
    <property type="entry name" value="Zn2-C6_fun-type_DNA-bd_sf"/>
</dbReference>
<keyword evidence="2" id="KW-0539">Nucleus</keyword>
<evidence type="ECO:0000259" key="4">
    <source>
        <dbReference type="PROSITE" id="PS50048"/>
    </source>
</evidence>
<comment type="caution">
    <text evidence="5">The sequence shown here is derived from an EMBL/GenBank/DDBJ whole genome shotgun (WGS) entry which is preliminary data.</text>
</comment>
<organism evidence="5 6">
    <name type="scientific">Colletotrichum incanum</name>
    <name type="common">Soybean anthracnose fungus</name>
    <dbReference type="NCBI Taxonomy" id="1573173"/>
    <lineage>
        <taxon>Eukaryota</taxon>
        <taxon>Fungi</taxon>
        <taxon>Dikarya</taxon>
        <taxon>Ascomycota</taxon>
        <taxon>Pezizomycotina</taxon>
        <taxon>Sordariomycetes</taxon>
        <taxon>Hypocreomycetidae</taxon>
        <taxon>Glomerellales</taxon>
        <taxon>Glomerellaceae</taxon>
        <taxon>Colletotrichum</taxon>
        <taxon>Colletotrichum spaethianum species complex</taxon>
    </lineage>
</organism>
<dbReference type="InterPro" id="IPR050987">
    <property type="entry name" value="AtrR-like"/>
</dbReference>
<dbReference type="GO" id="GO:0008270">
    <property type="term" value="F:zinc ion binding"/>
    <property type="evidence" value="ECO:0007669"/>
    <property type="project" value="InterPro"/>
</dbReference>
<keyword evidence="6" id="KW-1185">Reference proteome</keyword>
<evidence type="ECO:0000313" key="5">
    <source>
        <dbReference type="EMBL" id="KZL79513.1"/>
    </source>
</evidence>
<reference evidence="5 6" key="1">
    <citation type="submission" date="2015-06" db="EMBL/GenBank/DDBJ databases">
        <title>Survival trade-offs in plant roots during colonization by closely related pathogenic and mutualistic fungi.</title>
        <authorList>
            <person name="Hacquard S."/>
            <person name="Kracher B."/>
            <person name="Hiruma K."/>
            <person name="Weinman A."/>
            <person name="Muench P."/>
            <person name="Garrido Oter R."/>
            <person name="Ver Loren van Themaat E."/>
            <person name="Dallerey J.-F."/>
            <person name="Damm U."/>
            <person name="Henrissat B."/>
            <person name="Lespinet O."/>
            <person name="Thon M."/>
            <person name="Kemen E."/>
            <person name="McHardy A.C."/>
            <person name="Schulze-Lefert P."/>
            <person name="O'Connell R.J."/>
        </authorList>
    </citation>
    <scope>NUCLEOTIDE SEQUENCE [LARGE SCALE GENOMIC DNA]</scope>
    <source>
        <strain evidence="5 6">MAFF 238704</strain>
    </source>
</reference>
<feature type="compositionally biased region" description="Polar residues" evidence="3">
    <location>
        <begin position="796"/>
        <end position="805"/>
    </location>
</feature>
<dbReference type="GO" id="GO:0000981">
    <property type="term" value="F:DNA-binding transcription factor activity, RNA polymerase II-specific"/>
    <property type="evidence" value="ECO:0007669"/>
    <property type="project" value="InterPro"/>
</dbReference>
<dbReference type="EMBL" id="LFIW01002076">
    <property type="protein sequence ID" value="KZL79513.1"/>
    <property type="molecule type" value="Genomic_DNA"/>
</dbReference>
<protein>
    <submittedName>
        <fullName evidence="5">Fungal specific transcription factor</fullName>
    </submittedName>
</protein>
<evidence type="ECO:0000313" key="6">
    <source>
        <dbReference type="Proteomes" id="UP000076584"/>
    </source>
</evidence>
<dbReference type="Pfam" id="PF04082">
    <property type="entry name" value="Fungal_trans"/>
    <property type="match status" value="1"/>
</dbReference>
<dbReference type="GO" id="GO:0003677">
    <property type="term" value="F:DNA binding"/>
    <property type="evidence" value="ECO:0007669"/>
    <property type="project" value="InterPro"/>
</dbReference>
<accession>A0A166ZYK9</accession>
<dbReference type="CDD" id="cd00067">
    <property type="entry name" value="GAL4"/>
    <property type="match status" value="1"/>
</dbReference>
<dbReference type="AlphaFoldDB" id="A0A166ZYK9"/>
<dbReference type="SMART" id="SM00906">
    <property type="entry name" value="Fungal_trans"/>
    <property type="match status" value="1"/>
</dbReference>
<dbReference type="SMART" id="SM00066">
    <property type="entry name" value="GAL4"/>
    <property type="match status" value="1"/>
</dbReference>
<gene>
    <name evidence="5" type="ORF">CI238_05818</name>
</gene>
<keyword evidence="1" id="KW-0479">Metal-binding</keyword>
<dbReference type="Proteomes" id="UP000076584">
    <property type="component" value="Unassembled WGS sequence"/>
</dbReference>
<evidence type="ECO:0000256" key="1">
    <source>
        <dbReference type="ARBA" id="ARBA00022723"/>
    </source>
</evidence>